<keyword evidence="3" id="KW-1185">Reference proteome</keyword>
<name>A0A154BVQ6_ANASB</name>
<evidence type="ECO:0000313" key="2">
    <source>
        <dbReference type="EMBL" id="KYZ77997.1"/>
    </source>
</evidence>
<gene>
    <name evidence="2" type="ORF">AXX12_00170</name>
</gene>
<feature type="transmembrane region" description="Helical" evidence="1">
    <location>
        <begin position="7"/>
        <end position="26"/>
    </location>
</feature>
<dbReference type="Pfam" id="PF14345">
    <property type="entry name" value="GDYXXLXY"/>
    <property type="match status" value="1"/>
</dbReference>
<dbReference type="Proteomes" id="UP000076268">
    <property type="component" value="Unassembled WGS sequence"/>
</dbReference>
<comment type="caution">
    <text evidence="2">The sequence shown here is derived from an EMBL/GenBank/DDBJ whole genome shotgun (WGS) entry which is preliminary data.</text>
</comment>
<dbReference type="AlphaFoldDB" id="A0A154BVQ6"/>
<dbReference type="InterPro" id="IPR025833">
    <property type="entry name" value="GDYXXLXY"/>
</dbReference>
<evidence type="ECO:0000313" key="3">
    <source>
        <dbReference type="Proteomes" id="UP000076268"/>
    </source>
</evidence>
<proteinExistence type="predicted"/>
<dbReference type="STRING" id="1794912.AXX12_00170"/>
<dbReference type="OrthoDB" id="4868247at2"/>
<evidence type="ECO:0000256" key="1">
    <source>
        <dbReference type="SAM" id="Phobius"/>
    </source>
</evidence>
<reference evidence="2 3" key="1">
    <citation type="submission" date="2016-02" db="EMBL/GenBank/DDBJ databases">
        <title>Anaerosporomusa subterraneum gen. nov., sp. nov., a spore-forming obligate anaerobe isolated from saprolite.</title>
        <authorList>
            <person name="Choi J.K."/>
            <person name="Shah M."/>
            <person name="Yee N."/>
        </authorList>
    </citation>
    <scope>NUCLEOTIDE SEQUENCE [LARGE SCALE GENOMIC DNA]</scope>
    <source>
        <strain evidence="2 3">RU4</strain>
    </source>
</reference>
<dbReference type="RefSeq" id="WP_066236575.1">
    <property type="nucleotide sequence ID" value="NZ_LSGP01000001.1"/>
</dbReference>
<keyword evidence="1" id="KW-0812">Transmembrane</keyword>
<keyword evidence="1" id="KW-1133">Transmembrane helix</keyword>
<evidence type="ECO:0008006" key="4">
    <source>
        <dbReference type="Google" id="ProtNLM"/>
    </source>
</evidence>
<keyword evidence="1" id="KW-0472">Membrane</keyword>
<organism evidence="2 3">
    <name type="scientific">Anaerosporomusa subterranea</name>
    <dbReference type="NCBI Taxonomy" id="1794912"/>
    <lineage>
        <taxon>Bacteria</taxon>
        <taxon>Bacillati</taxon>
        <taxon>Bacillota</taxon>
        <taxon>Negativicutes</taxon>
        <taxon>Acetonemataceae</taxon>
        <taxon>Anaerosporomusa</taxon>
    </lineage>
</organism>
<sequence length="184" mass="20690">MKSKKRLALFTVVAVIQLAIVLYMAWQWEDILQTGQRFEWETAPVDPYDAFKGRYIDLGFKERSGPVMDNAKFAYGQKAYAIIGKNADGKAIISGVSAKQPAGKPYVKVKVTYVENGKAHVQLPFRRYYLPEHWAALAETAYRESAGKTGVAAVRLKNGYGVVEELYIGDKTLDEYLRNSLSKK</sequence>
<dbReference type="EMBL" id="LSGP01000001">
    <property type="protein sequence ID" value="KYZ77997.1"/>
    <property type="molecule type" value="Genomic_DNA"/>
</dbReference>
<accession>A0A154BVQ6</accession>
<protein>
    <recommendedName>
        <fullName evidence="4">GDYXXLXY protein</fullName>
    </recommendedName>
</protein>